<evidence type="ECO:0000313" key="1">
    <source>
        <dbReference type="EMBL" id="MBD2615203.1"/>
    </source>
</evidence>
<sequence length="94" mass="10531">MAQEEEFVENPSELQQYLDSENLNIPVLNQPAQNPLPKREPVKHLLMGSSKAVIGTIHHLQIIGYASVGDWSPLVRTGNADEVMSILIRQILMQ</sequence>
<name>A0ABR8HI42_NOSPU</name>
<comment type="caution">
    <text evidence="1">The sequence shown here is derived from an EMBL/GenBank/DDBJ whole genome shotgun (WGS) entry which is preliminary data.</text>
</comment>
<keyword evidence="2" id="KW-1185">Reference proteome</keyword>
<dbReference type="RefSeq" id="WP_185563828.1">
    <property type="nucleotide sequence ID" value="NZ_JACJTC010000024.1"/>
</dbReference>
<organism evidence="1 2">
    <name type="scientific">Nostoc punctiforme FACHB-252</name>
    <dbReference type="NCBI Taxonomy" id="1357509"/>
    <lineage>
        <taxon>Bacteria</taxon>
        <taxon>Bacillati</taxon>
        <taxon>Cyanobacteriota</taxon>
        <taxon>Cyanophyceae</taxon>
        <taxon>Nostocales</taxon>
        <taxon>Nostocaceae</taxon>
        <taxon>Nostoc</taxon>
    </lineage>
</organism>
<dbReference type="EMBL" id="JACJTC010000024">
    <property type="protein sequence ID" value="MBD2615203.1"/>
    <property type="molecule type" value="Genomic_DNA"/>
</dbReference>
<protein>
    <submittedName>
        <fullName evidence="1">Uncharacterized protein</fullName>
    </submittedName>
</protein>
<reference evidence="1 2" key="1">
    <citation type="journal article" date="2020" name="ISME J.">
        <title>Comparative genomics reveals insights into cyanobacterial evolution and habitat adaptation.</title>
        <authorList>
            <person name="Chen M.Y."/>
            <person name="Teng W.K."/>
            <person name="Zhao L."/>
            <person name="Hu C.X."/>
            <person name="Zhou Y.K."/>
            <person name="Han B.P."/>
            <person name="Song L.R."/>
            <person name="Shu W.S."/>
        </authorList>
    </citation>
    <scope>NUCLEOTIDE SEQUENCE [LARGE SCALE GENOMIC DNA]</scope>
    <source>
        <strain evidence="1 2">FACHB-252</strain>
    </source>
</reference>
<evidence type="ECO:0000313" key="2">
    <source>
        <dbReference type="Proteomes" id="UP000606396"/>
    </source>
</evidence>
<accession>A0ABR8HI42</accession>
<proteinExistence type="predicted"/>
<gene>
    <name evidence="1" type="ORF">H6G94_28790</name>
</gene>
<dbReference type="Proteomes" id="UP000606396">
    <property type="component" value="Unassembled WGS sequence"/>
</dbReference>